<dbReference type="PROSITE" id="PS50126">
    <property type="entry name" value="S1"/>
    <property type="match status" value="4"/>
</dbReference>
<dbReference type="STRING" id="84022.CACET_c19490"/>
<dbReference type="GO" id="GO:0022627">
    <property type="term" value="C:cytosolic small ribosomal subunit"/>
    <property type="evidence" value="ECO:0007669"/>
    <property type="project" value="TreeGrafter"/>
</dbReference>
<dbReference type="GO" id="GO:0003729">
    <property type="term" value="F:mRNA binding"/>
    <property type="evidence" value="ECO:0007669"/>
    <property type="project" value="UniProtKB-ARBA"/>
</dbReference>
<dbReference type="InterPro" id="IPR035104">
    <property type="entry name" value="Ribosomal_protein_S1-like"/>
</dbReference>
<dbReference type="CDD" id="cd05688">
    <property type="entry name" value="S1_RPS1_repeat_ec3"/>
    <property type="match status" value="1"/>
</dbReference>
<keyword evidence="5" id="KW-1185">Reference proteome</keyword>
<name>A0A0D8IFC9_9CLOT</name>
<dbReference type="Proteomes" id="UP000035704">
    <property type="component" value="Chromosome"/>
</dbReference>
<dbReference type="RefSeq" id="WP_044822878.1">
    <property type="nucleotide sequence ID" value="NZ_CP009687.1"/>
</dbReference>
<evidence type="ECO:0000256" key="3">
    <source>
        <dbReference type="ARBA" id="ARBA00023274"/>
    </source>
</evidence>
<dbReference type="InterPro" id="IPR012340">
    <property type="entry name" value="NA-bd_OB-fold"/>
</dbReference>
<dbReference type="FunFam" id="2.40.50.140:FF:000051">
    <property type="entry name" value="RNA-binding transcriptional accessory protein"/>
    <property type="match status" value="2"/>
</dbReference>
<dbReference type="KEGG" id="cace:CACET_c19490"/>
<dbReference type="SUPFAM" id="SSF50249">
    <property type="entry name" value="Nucleic acid-binding proteins"/>
    <property type="match status" value="4"/>
</dbReference>
<evidence type="ECO:0000313" key="5">
    <source>
        <dbReference type="Proteomes" id="UP000035704"/>
    </source>
</evidence>
<dbReference type="Gene3D" id="2.40.50.140">
    <property type="entry name" value="Nucleic acid-binding proteins"/>
    <property type="match status" value="4"/>
</dbReference>
<dbReference type="GO" id="GO:0003735">
    <property type="term" value="F:structural constituent of ribosome"/>
    <property type="evidence" value="ECO:0007669"/>
    <property type="project" value="TreeGrafter"/>
</dbReference>
<dbReference type="GO" id="GO:0006412">
    <property type="term" value="P:translation"/>
    <property type="evidence" value="ECO:0007669"/>
    <property type="project" value="TreeGrafter"/>
</dbReference>
<dbReference type="PANTHER" id="PTHR10724:SF7">
    <property type="entry name" value="SMALL RIBOSOMAL SUBUNIT PROTEIN BS1C"/>
    <property type="match status" value="1"/>
</dbReference>
<dbReference type="OrthoDB" id="9804077at2"/>
<dbReference type="CDD" id="cd04465">
    <property type="entry name" value="S1_RPS1_repeat_ec2_hs2"/>
    <property type="match status" value="1"/>
</dbReference>
<dbReference type="NCBIfam" id="NF005208">
    <property type="entry name" value="PRK06676.1"/>
    <property type="match status" value="1"/>
</dbReference>
<comment type="similarity">
    <text evidence="1">Belongs to the bacterial ribosomal protein bS1 family.</text>
</comment>
<evidence type="ECO:0000256" key="1">
    <source>
        <dbReference type="ARBA" id="ARBA00006767"/>
    </source>
</evidence>
<dbReference type="CDD" id="cd05687">
    <property type="entry name" value="S1_RPS1_repeat_ec1_hs1"/>
    <property type="match status" value="1"/>
</dbReference>
<sequence>MSNEMENFMEEIEKSMVRLHRGDIVTGRVINVTDDEITVNVGYKSDGIIPRNEISNDTSVNPHDVAQIGEEIKVYIIKVDDGDGNVLLSKKKVDAEKGWEDLEKIKESQSLVETKVIEAVRGGVIAICRGIRCFIPASQLSDKYVDDLRSFIGKSFNTKIIELDRRKNKVVLSRKVVLREEFKEKKNEVFSNLQKGDRIKGEVKQITDFGAFVDIGGIDGLVHISEISWGRVKHPSEVLKTGEAVEVEILDFDKEAGKISLSIKNTQPQPWKHIEENYKVGDVVEGKVVKMVEFGAFVELEPGLDGLVHISQISEKHIAKASDVLSINQSVKVKILDINKEEKRISLSITAAEENKEEIVNEYTSQEDHVTIGDVVDTLDASNENKES</sequence>
<dbReference type="InterPro" id="IPR050437">
    <property type="entry name" value="Ribos_protein_bS1-like"/>
</dbReference>
<dbReference type="EMBL" id="CP009687">
    <property type="protein sequence ID" value="AKL95397.1"/>
    <property type="molecule type" value="Genomic_DNA"/>
</dbReference>
<organism evidence="4 5">
    <name type="scientific">Clostridium aceticum</name>
    <dbReference type="NCBI Taxonomy" id="84022"/>
    <lineage>
        <taxon>Bacteria</taxon>
        <taxon>Bacillati</taxon>
        <taxon>Bacillota</taxon>
        <taxon>Clostridia</taxon>
        <taxon>Eubacteriales</taxon>
        <taxon>Clostridiaceae</taxon>
        <taxon>Clostridium</taxon>
    </lineage>
</organism>
<dbReference type="Pfam" id="PF00575">
    <property type="entry name" value="S1"/>
    <property type="match status" value="4"/>
</dbReference>
<dbReference type="InterPro" id="IPR003029">
    <property type="entry name" value="S1_domain"/>
</dbReference>
<proteinExistence type="inferred from homology"/>
<dbReference type="AlphaFoldDB" id="A0A0D8IFC9"/>
<protein>
    <submittedName>
        <fullName evidence="4">30S ribosomal protein S1</fullName>
    </submittedName>
</protein>
<dbReference type="PRINTS" id="PR00681">
    <property type="entry name" value="RIBOSOMALS1"/>
</dbReference>
<gene>
    <name evidence="4" type="primary">rpsA</name>
    <name evidence="4" type="ORF">CACET_c19490</name>
</gene>
<dbReference type="PATRIC" id="fig|84022.5.peg.26"/>
<keyword evidence="3" id="KW-0687">Ribonucleoprotein</keyword>
<evidence type="ECO:0000313" key="4">
    <source>
        <dbReference type="EMBL" id="AKL95397.1"/>
    </source>
</evidence>
<evidence type="ECO:0000256" key="2">
    <source>
        <dbReference type="ARBA" id="ARBA00022980"/>
    </source>
</evidence>
<reference evidence="4 5" key="1">
    <citation type="submission" date="2014-10" db="EMBL/GenBank/DDBJ databases">
        <title>Genome sequence of Clostridium aceticum DSM 1496.</title>
        <authorList>
            <person name="Poehlein A."/>
            <person name="Schiel-Bengelsdorf B."/>
            <person name="Gottschalk G."/>
            <person name="Duerre P."/>
            <person name="Daniel R."/>
        </authorList>
    </citation>
    <scope>NUCLEOTIDE SEQUENCE [LARGE SCALE GENOMIC DNA]</scope>
    <source>
        <strain evidence="4 5">DSM 1496</strain>
    </source>
</reference>
<keyword evidence="2 4" id="KW-0689">Ribosomal protein</keyword>
<accession>A0A0D8IFC9</accession>
<dbReference type="PANTHER" id="PTHR10724">
    <property type="entry name" value="30S RIBOSOMAL PROTEIN S1"/>
    <property type="match status" value="1"/>
</dbReference>
<dbReference type="SMART" id="SM00316">
    <property type="entry name" value="S1"/>
    <property type="match status" value="4"/>
</dbReference>